<dbReference type="EMBL" id="KZ824275">
    <property type="protein sequence ID" value="RAL14281.1"/>
    <property type="molecule type" value="Genomic_DNA"/>
</dbReference>
<dbReference type="VEuPathDB" id="FungiDB:BO97DRAFT_340573"/>
<proteinExistence type="predicted"/>
<dbReference type="AlphaFoldDB" id="A0A395I290"/>
<evidence type="ECO:0000313" key="2">
    <source>
        <dbReference type="Proteomes" id="UP000248961"/>
    </source>
</evidence>
<keyword evidence="2" id="KW-1185">Reference proteome</keyword>
<protein>
    <submittedName>
        <fullName evidence="1">Uncharacterized protein</fullName>
    </submittedName>
</protein>
<name>A0A395I290_ASPHC</name>
<reference evidence="1 2" key="1">
    <citation type="submission" date="2018-02" db="EMBL/GenBank/DDBJ databases">
        <title>The genomes of Aspergillus section Nigri reveals drivers in fungal speciation.</title>
        <authorList>
            <consortium name="DOE Joint Genome Institute"/>
            <person name="Vesth T.C."/>
            <person name="Nybo J."/>
            <person name="Theobald S."/>
            <person name="Brandl J."/>
            <person name="Frisvad J.C."/>
            <person name="Nielsen K.F."/>
            <person name="Lyhne E.K."/>
            <person name="Kogle M.E."/>
            <person name="Kuo A."/>
            <person name="Riley R."/>
            <person name="Clum A."/>
            <person name="Nolan M."/>
            <person name="Lipzen A."/>
            <person name="Salamov A."/>
            <person name="Henrissat B."/>
            <person name="Wiebenga A."/>
            <person name="De vries R.P."/>
            <person name="Grigoriev I.V."/>
            <person name="Mortensen U.H."/>
            <person name="Andersen M.R."/>
            <person name="Baker S.E."/>
        </authorList>
    </citation>
    <scope>NUCLEOTIDE SEQUENCE [LARGE SCALE GENOMIC DNA]</scope>
    <source>
        <strain evidence="1 2">CBS 101889</strain>
    </source>
</reference>
<evidence type="ECO:0000313" key="1">
    <source>
        <dbReference type="EMBL" id="RAL14281.1"/>
    </source>
</evidence>
<dbReference type="PANTHER" id="PTHR38115:SF1">
    <property type="entry name" value="LIPOCALIN-LIKE DOMAIN-CONTAINING PROTEIN"/>
    <property type="match status" value="1"/>
</dbReference>
<dbReference type="OrthoDB" id="425354at2759"/>
<dbReference type="PANTHER" id="PTHR38115">
    <property type="entry name" value="LIPOCALIN-LIKE DOMAIN-CONTAINING PROTEIN"/>
    <property type="match status" value="1"/>
</dbReference>
<sequence length="234" mass="25691">DKSLTSDLDPILKLQGIPWLLRKTILFTPLTIEITHTITTSTPKTPDTNPTQTIHFSAQSHTALKTAAANPPSDIRHFDGRFYTQRNFLFGRIECRNRYIVGSVSGEGCAAKGNGVGVRPNVELQSTGLSEGDAGIAIRFLRGQVEVDGVTPSPGFLVEGPVVLDVRLFEHGEGEGQGLWVHVFDRREGGGWSSEQIWGFEMIGGVRLYTRRAVVTDGKGVFKLARLVYRLVES</sequence>
<dbReference type="Proteomes" id="UP000248961">
    <property type="component" value="Unassembled WGS sequence"/>
</dbReference>
<organism evidence="1 2">
    <name type="scientific">Aspergillus homomorphus (strain CBS 101889)</name>
    <dbReference type="NCBI Taxonomy" id="1450537"/>
    <lineage>
        <taxon>Eukaryota</taxon>
        <taxon>Fungi</taxon>
        <taxon>Dikarya</taxon>
        <taxon>Ascomycota</taxon>
        <taxon>Pezizomycotina</taxon>
        <taxon>Eurotiomycetes</taxon>
        <taxon>Eurotiomycetidae</taxon>
        <taxon>Eurotiales</taxon>
        <taxon>Aspergillaceae</taxon>
        <taxon>Aspergillus</taxon>
        <taxon>Aspergillus subgen. Circumdati</taxon>
    </lineage>
</organism>
<dbReference type="RefSeq" id="XP_025553435.1">
    <property type="nucleotide sequence ID" value="XM_025691603.1"/>
</dbReference>
<dbReference type="GeneID" id="37195892"/>
<accession>A0A395I290</accession>
<feature type="non-terminal residue" evidence="1">
    <location>
        <position position="1"/>
    </location>
</feature>
<gene>
    <name evidence="1" type="ORF">BO97DRAFT_340573</name>
</gene>
<dbReference type="InterPro" id="IPR053037">
    <property type="entry name" value="Pericyclase_pydY-like"/>
</dbReference>